<dbReference type="OrthoDB" id="428979at2759"/>
<evidence type="ECO:0000259" key="3">
    <source>
        <dbReference type="Pfam" id="PF02841"/>
    </source>
</evidence>
<dbReference type="Gene3D" id="3.40.50.300">
    <property type="entry name" value="P-loop containing nucleotide triphosphate hydrolases"/>
    <property type="match status" value="1"/>
</dbReference>
<feature type="domain" description="Guanylate-binding protein N-terminal" evidence="2">
    <location>
        <begin position="19"/>
        <end position="273"/>
    </location>
</feature>
<sequence>MSACKSVPLIRPVMAPEPQFVVVQEGIDFLRGLEGPLYVVSVVGAMRQGKSFVLGLLAGGPGIFRLGHQTKSCTEGVDVFARPHPSGRGHLVFLDVEGQGSTDRNDTYDAALTTVAMLLSSMVVYNCLSVGKSDDVDKLELLSGFMQNIFDRTSEEHGEREAAGSDRFCPALMWLLRDFFLEMVDANGRPCDADTYLEEVLLAPVSGASRVAKDKNRKLNDIKQVLQKRCLRTLPRPVDDENFRQLEIDGLDGPGVRPEFRQQVTGIIQEILETVPRKRFDGGELTGAALAELAGHLTLTLKDGVPEVASAWHQVCLAQTRMALQRASESFKQSLRMAQDSIEASGRQKRHTALKPPMSSHVLKQTLQDATAAARSAYFATAFQTDEEQARCLNDSLAHAAAEAHRDNEEVARSFCRDLLHALYAPVESSVDGKRYICGGGYSQYMQDAEGVQHEYAECCQDTLVPEHVVTEIGEVLAQHRKHSQDFARQR</sequence>
<dbReference type="GO" id="GO:0003924">
    <property type="term" value="F:GTPase activity"/>
    <property type="evidence" value="ECO:0007669"/>
    <property type="project" value="InterPro"/>
</dbReference>
<proteinExistence type="predicted"/>
<dbReference type="SUPFAM" id="SSF48340">
    <property type="entry name" value="Interferon-induced guanylate-binding protein 1 (GBP1), C-terminal domain"/>
    <property type="match status" value="1"/>
</dbReference>
<protein>
    <submittedName>
        <fullName evidence="4">GBP3 protein</fullName>
    </submittedName>
</protein>
<dbReference type="InterPro" id="IPR015894">
    <property type="entry name" value="Guanylate-bd_N"/>
</dbReference>
<organism evidence="4 5">
    <name type="scientific">Symbiodinium necroappetens</name>
    <dbReference type="NCBI Taxonomy" id="1628268"/>
    <lineage>
        <taxon>Eukaryota</taxon>
        <taxon>Sar</taxon>
        <taxon>Alveolata</taxon>
        <taxon>Dinophyceae</taxon>
        <taxon>Suessiales</taxon>
        <taxon>Symbiodiniaceae</taxon>
        <taxon>Symbiodinium</taxon>
    </lineage>
</organism>
<dbReference type="Gene3D" id="1.20.1000.10">
    <property type="entry name" value="Guanylate-binding protein, C-terminal domain"/>
    <property type="match status" value="1"/>
</dbReference>
<accession>A0A812KVW0</accession>
<keyword evidence="5" id="KW-1185">Reference proteome</keyword>
<dbReference type="AlphaFoldDB" id="A0A812KVW0"/>
<feature type="domain" description="Guanylate-binding protein/Atlastin C-terminal" evidence="3">
    <location>
        <begin position="282"/>
        <end position="458"/>
    </location>
</feature>
<name>A0A812KVW0_9DINO</name>
<dbReference type="InterPro" id="IPR003191">
    <property type="entry name" value="Guanylate-bd/ATL_C"/>
</dbReference>
<evidence type="ECO:0000313" key="5">
    <source>
        <dbReference type="Proteomes" id="UP000601435"/>
    </source>
</evidence>
<dbReference type="Proteomes" id="UP000601435">
    <property type="component" value="Unassembled WGS sequence"/>
</dbReference>
<dbReference type="GO" id="GO:0005525">
    <property type="term" value="F:GTP binding"/>
    <property type="evidence" value="ECO:0007669"/>
    <property type="project" value="InterPro"/>
</dbReference>
<evidence type="ECO:0000256" key="1">
    <source>
        <dbReference type="ARBA" id="ARBA00022801"/>
    </source>
</evidence>
<keyword evidence="1" id="KW-0378">Hydrolase</keyword>
<dbReference type="PANTHER" id="PTHR10751">
    <property type="entry name" value="GUANYLATE BINDING PROTEIN"/>
    <property type="match status" value="1"/>
</dbReference>
<gene>
    <name evidence="4" type="primary">GBP3</name>
    <name evidence="4" type="ORF">SNEC2469_LOCUS4026</name>
</gene>
<reference evidence="4" key="1">
    <citation type="submission" date="2021-02" db="EMBL/GenBank/DDBJ databases">
        <authorList>
            <person name="Dougan E. K."/>
            <person name="Rhodes N."/>
            <person name="Thang M."/>
            <person name="Chan C."/>
        </authorList>
    </citation>
    <scope>NUCLEOTIDE SEQUENCE</scope>
</reference>
<comment type="caution">
    <text evidence="4">The sequence shown here is derived from an EMBL/GenBank/DDBJ whole genome shotgun (WGS) entry which is preliminary data.</text>
</comment>
<dbReference type="Pfam" id="PF02841">
    <property type="entry name" value="GBP_C"/>
    <property type="match status" value="1"/>
</dbReference>
<dbReference type="EMBL" id="CAJNJA010008476">
    <property type="protein sequence ID" value="CAE7236976.1"/>
    <property type="molecule type" value="Genomic_DNA"/>
</dbReference>
<evidence type="ECO:0000313" key="4">
    <source>
        <dbReference type="EMBL" id="CAE7236976.1"/>
    </source>
</evidence>
<dbReference type="InterPro" id="IPR036543">
    <property type="entry name" value="Guanylate-bd_C_sf"/>
</dbReference>
<evidence type="ECO:0000259" key="2">
    <source>
        <dbReference type="Pfam" id="PF02263"/>
    </source>
</evidence>
<dbReference type="SUPFAM" id="SSF52540">
    <property type="entry name" value="P-loop containing nucleoside triphosphate hydrolases"/>
    <property type="match status" value="1"/>
</dbReference>
<dbReference type="Pfam" id="PF02263">
    <property type="entry name" value="GBP"/>
    <property type="match status" value="1"/>
</dbReference>
<dbReference type="InterPro" id="IPR027417">
    <property type="entry name" value="P-loop_NTPase"/>
</dbReference>